<sequence>MYCCRRFFGRGYNEKTSIFSDLDDSCNFSKEVILASQISFRHVQFKLIISYLQGRGNKVSSNSIFFRVCMG</sequence>
<dbReference type="Proteomes" id="UP001202328">
    <property type="component" value="Unassembled WGS sequence"/>
</dbReference>
<reference evidence="1" key="1">
    <citation type="submission" date="2022-04" db="EMBL/GenBank/DDBJ databases">
        <title>A functionally conserved STORR gene fusion in Papaver species that diverged 16.8 million years ago.</title>
        <authorList>
            <person name="Catania T."/>
        </authorList>
    </citation>
    <scope>NUCLEOTIDE SEQUENCE</scope>
    <source>
        <strain evidence="1">S-188037</strain>
    </source>
</reference>
<protein>
    <submittedName>
        <fullName evidence="1">Uncharacterized protein</fullName>
    </submittedName>
</protein>
<evidence type="ECO:0000313" key="1">
    <source>
        <dbReference type="EMBL" id="KAI3934680.1"/>
    </source>
</evidence>
<name>A0AAD4XPS8_9MAGN</name>
<evidence type="ECO:0000313" key="2">
    <source>
        <dbReference type="Proteomes" id="UP001202328"/>
    </source>
</evidence>
<dbReference type="EMBL" id="JAJJMB010006426">
    <property type="protein sequence ID" value="KAI3934680.1"/>
    <property type="molecule type" value="Genomic_DNA"/>
</dbReference>
<comment type="caution">
    <text evidence="1">The sequence shown here is derived from an EMBL/GenBank/DDBJ whole genome shotgun (WGS) entry which is preliminary data.</text>
</comment>
<organism evidence="1 2">
    <name type="scientific">Papaver atlanticum</name>
    <dbReference type="NCBI Taxonomy" id="357466"/>
    <lineage>
        <taxon>Eukaryota</taxon>
        <taxon>Viridiplantae</taxon>
        <taxon>Streptophyta</taxon>
        <taxon>Embryophyta</taxon>
        <taxon>Tracheophyta</taxon>
        <taxon>Spermatophyta</taxon>
        <taxon>Magnoliopsida</taxon>
        <taxon>Ranunculales</taxon>
        <taxon>Papaveraceae</taxon>
        <taxon>Papaveroideae</taxon>
        <taxon>Papaver</taxon>
    </lineage>
</organism>
<gene>
    <name evidence="1" type="ORF">MKW98_013563</name>
</gene>
<dbReference type="AlphaFoldDB" id="A0AAD4XPS8"/>
<accession>A0AAD4XPS8</accession>
<proteinExistence type="predicted"/>
<keyword evidence="2" id="KW-1185">Reference proteome</keyword>